<dbReference type="GO" id="GO:0009251">
    <property type="term" value="P:glucan catabolic process"/>
    <property type="evidence" value="ECO:0007669"/>
    <property type="project" value="TreeGrafter"/>
</dbReference>
<keyword evidence="2 6" id="KW-0378">Hydrolase</keyword>
<evidence type="ECO:0000256" key="1">
    <source>
        <dbReference type="ARBA" id="ARBA00006865"/>
    </source>
</evidence>
<reference evidence="6 7" key="1">
    <citation type="submission" date="2014-06" db="EMBL/GenBank/DDBJ databases">
        <title>Evolutionary Origins and Diversification of the Mycorrhizal Mutualists.</title>
        <authorList>
            <consortium name="DOE Joint Genome Institute"/>
            <consortium name="Mycorrhizal Genomics Consortium"/>
            <person name="Kohler A."/>
            <person name="Kuo A."/>
            <person name="Nagy L.G."/>
            <person name="Floudas D."/>
            <person name="Copeland A."/>
            <person name="Barry K.W."/>
            <person name="Cichocki N."/>
            <person name="Veneault-Fourrey C."/>
            <person name="LaButti K."/>
            <person name="Lindquist E.A."/>
            <person name="Lipzen A."/>
            <person name="Lundell T."/>
            <person name="Morin E."/>
            <person name="Murat C."/>
            <person name="Riley R."/>
            <person name="Ohm R."/>
            <person name="Sun H."/>
            <person name="Tunlid A."/>
            <person name="Henrissat B."/>
            <person name="Grigoriev I.V."/>
            <person name="Hibbett D.S."/>
            <person name="Martin F."/>
        </authorList>
    </citation>
    <scope>NUCLEOTIDE SEQUENCE [LARGE SCALE GENOMIC DNA]</scope>
    <source>
        <strain evidence="6 7">SS14</strain>
    </source>
</reference>
<dbReference type="OrthoDB" id="192832at2759"/>
<protein>
    <submittedName>
        <fullName evidence="6">Glycoside hydrolase family 16 protein</fullName>
    </submittedName>
</protein>
<dbReference type="Pfam" id="PF26113">
    <property type="entry name" value="GH16_XgeA"/>
    <property type="match status" value="1"/>
</dbReference>
<proteinExistence type="inferred from homology"/>
<name>A0A0C9VDG3_SPHS4</name>
<dbReference type="Gene3D" id="2.60.120.200">
    <property type="match status" value="1"/>
</dbReference>
<keyword evidence="3" id="KW-0326">Glycosidase</keyword>
<accession>A0A0C9VDG3</accession>
<evidence type="ECO:0000313" key="6">
    <source>
        <dbReference type="EMBL" id="KIJ45089.1"/>
    </source>
</evidence>
<comment type="similarity">
    <text evidence="1">Belongs to the glycosyl hydrolase 16 family.</text>
</comment>
<dbReference type="PANTHER" id="PTHR10963:SF24">
    <property type="entry name" value="GLYCOSIDASE C21B10.07-RELATED"/>
    <property type="match status" value="1"/>
</dbReference>
<feature type="region of interest" description="Disordered" evidence="4">
    <location>
        <begin position="48"/>
        <end position="91"/>
    </location>
</feature>
<dbReference type="InterPro" id="IPR050546">
    <property type="entry name" value="Glycosyl_Hydrlase_16"/>
</dbReference>
<keyword evidence="7" id="KW-1185">Reference proteome</keyword>
<dbReference type="InterPro" id="IPR000757">
    <property type="entry name" value="Beta-glucanase-like"/>
</dbReference>
<feature type="compositionally biased region" description="Polar residues" evidence="4">
    <location>
        <begin position="73"/>
        <end position="82"/>
    </location>
</feature>
<evidence type="ECO:0000256" key="4">
    <source>
        <dbReference type="SAM" id="MobiDB-lite"/>
    </source>
</evidence>
<dbReference type="HOGENOM" id="CLU_016972_0_2_1"/>
<sequence length="401" mass="42121">MSDLRTSWNGLLGYSAATLLQARDADNFPSSGSGGARCIITTNLVGPKAAAGQPGSAGPGSNSGSSANPGSSTQTGKPSAPSSVPAANLPPSPWNLVKTHAGDSFFDEWDFWTDADPTHGNVQFVDENTARSTGLISVNANGTVMMKVDTTPVITSPNRQSVRITTNYQYTGGILVLDAVHAPTGCATWPAFWSNGPNWPNNGEIDIMEGVNDLTVNQASIHTAPGCMISNSEAANGATGTLVGGSNCASAESNNGGCGQQATSLSNTYGPPFNSNGGGVYAMVWDDTGISVFFFPRNNIPVDITGLKPQPQNWGVPFARWPTTNCTTSQFFNVHSAIFDTTLCGDWAGNVWNTAQSPGQEQSCAQRTGFQTCAQFVQNSGASFDQAYWEVNSVRLYQMSN</sequence>
<dbReference type="Proteomes" id="UP000054279">
    <property type="component" value="Unassembled WGS sequence"/>
</dbReference>
<gene>
    <name evidence="6" type="ORF">M422DRAFT_167313</name>
</gene>
<feature type="domain" description="GH16" evidence="5">
    <location>
        <begin position="84"/>
        <end position="356"/>
    </location>
</feature>
<dbReference type="GO" id="GO:0004553">
    <property type="term" value="F:hydrolase activity, hydrolyzing O-glycosyl compounds"/>
    <property type="evidence" value="ECO:0007669"/>
    <property type="project" value="InterPro"/>
</dbReference>
<dbReference type="PROSITE" id="PS51762">
    <property type="entry name" value="GH16_2"/>
    <property type="match status" value="1"/>
</dbReference>
<evidence type="ECO:0000256" key="2">
    <source>
        <dbReference type="ARBA" id="ARBA00022801"/>
    </source>
</evidence>
<dbReference type="AlphaFoldDB" id="A0A0C9VDG3"/>
<dbReference type="PANTHER" id="PTHR10963">
    <property type="entry name" value="GLYCOSYL HYDROLASE-RELATED"/>
    <property type="match status" value="1"/>
</dbReference>
<dbReference type="InterPro" id="IPR013320">
    <property type="entry name" value="ConA-like_dom_sf"/>
</dbReference>
<dbReference type="FunFam" id="2.60.120.200:FF:000114">
    <property type="entry name" value="Probable endo-1,3(4)-beta-glucanase NFIA_089530"/>
    <property type="match status" value="1"/>
</dbReference>
<evidence type="ECO:0000259" key="5">
    <source>
        <dbReference type="PROSITE" id="PS51762"/>
    </source>
</evidence>
<evidence type="ECO:0000313" key="7">
    <source>
        <dbReference type="Proteomes" id="UP000054279"/>
    </source>
</evidence>
<organism evidence="6 7">
    <name type="scientific">Sphaerobolus stellatus (strain SS14)</name>
    <dbReference type="NCBI Taxonomy" id="990650"/>
    <lineage>
        <taxon>Eukaryota</taxon>
        <taxon>Fungi</taxon>
        <taxon>Dikarya</taxon>
        <taxon>Basidiomycota</taxon>
        <taxon>Agaricomycotina</taxon>
        <taxon>Agaricomycetes</taxon>
        <taxon>Phallomycetidae</taxon>
        <taxon>Geastrales</taxon>
        <taxon>Sphaerobolaceae</taxon>
        <taxon>Sphaerobolus</taxon>
    </lineage>
</organism>
<dbReference type="SUPFAM" id="SSF49899">
    <property type="entry name" value="Concanavalin A-like lectins/glucanases"/>
    <property type="match status" value="1"/>
</dbReference>
<dbReference type="CDD" id="cd02181">
    <property type="entry name" value="GH16_fungal_Lam16A_glucanase"/>
    <property type="match status" value="1"/>
</dbReference>
<dbReference type="EMBL" id="KN837113">
    <property type="protein sequence ID" value="KIJ45089.1"/>
    <property type="molecule type" value="Genomic_DNA"/>
</dbReference>
<feature type="compositionally biased region" description="Low complexity" evidence="4">
    <location>
        <begin position="48"/>
        <end position="72"/>
    </location>
</feature>
<evidence type="ECO:0000256" key="3">
    <source>
        <dbReference type="ARBA" id="ARBA00023295"/>
    </source>
</evidence>